<organism evidence="1 2">
    <name type="scientific">Catenuloplanes niger</name>
    <dbReference type="NCBI Taxonomy" id="587534"/>
    <lineage>
        <taxon>Bacteria</taxon>
        <taxon>Bacillati</taxon>
        <taxon>Actinomycetota</taxon>
        <taxon>Actinomycetes</taxon>
        <taxon>Micromonosporales</taxon>
        <taxon>Micromonosporaceae</taxon>
        <taxon>Catenuloplanes</taxon>
    </lineage>
</organism>
<name>A0AAE3ZVG7_9ACTN</name>
<keyword evidence="2" id="KW-1185">Reference proteome</keyword>
<gene>
    <name evidence="1" type="ORF">J2S44_005203</name>
</gene>
<evidence type="ECO:0000313" key="1">
    <source>
        <dbReference type="EMBL" id="MDR7324953.1"/>
    </source>
</evidence>
<proteinExistence type="predicted"/>
<reference evidence="1 2" key="1">
    <citation type="submission" date="2023-07" db="EMBL/GenBank/DDBJ databases">
        <title>Sequencing the genomes of 1000 actinobacteria strains.</title>
        <authorList>
            <person name="Klenk H.-P."/>
        </authorList>
    </citation>
    <scope>NUCLEOTIDE SEQUENCE [LARGE SCALE GENOMIC DNA]</scope>
    <source>
        <strain evidence="1 2">DSM 44711</strain>
    </source>
</reference>
<protein>
    <submittedName>
        <fullName evidence="1">Uncharacterized protein</fullName>
    </submittedName>
</protein>
<dbReference type="Proteomes" id="UP001183629">
    <property type="component" value="Unassembled WGS sequence"/>
</dbReference>
<dbReference type="RefSeq" id="WP_310419120.1">
    <property type="nucleotide sequence ID" value="NZ_JAVDYC010000001.1"/>
</dbReference>
<evidence type="ECO:0000313" key="2">
    <source>
        <dbReference type="Proteomes" id="UP001183629"/>
    </source>
</evidence>
<dbReference type="EMBL" id="JAVDYC010000001">
    <property type="protein sequence ID" value="MDR7324953.1"/>
    <property type="molecule type" value="Genomic_DNA"/>
</dbReference>
<sequence length="162" mass="16726">MRLPDLGVGTPAPTGGPRLLGEVLSSGLADPAVCEAAGRVLIVSSRFNAWATGDGLTEAGGGELARMSADVDAGWSAVHAAWRDLVRRQDESAAARRAITTAVGMSVRERIAAYRTADAEAGLDEARSTLTTELAALTARYEALPHRGSWDPAAGTGDRPGS</sequence>
<comment type="caution">
    <text evidence="1">The sequence shown here is derived from an EMBL/GenBank/DDBJ whole genome shotgun (WGS) entry which is preliminary data.</text>
</comment>
<dbReference type="AlphaFoldDB" id="A0AAE3ZVG7"/>
<accession>A0AAE3ZVG7</accession>